<dbReference type="Ensembl" id="ENSCCRT00000141214.1">
    <property type="protein sequence ID" value="ENSCCRP00000130837.1"/>
    <property type="gene ID" value="ENSCCRG00000038539.2"/>
</dbReference>
<feature type="region of interest" description="Disordered" evidence="1">
    <location>
        <begin position="1"/>
        <end position="59"/>
    </location>
</feature>
<reference evidence="2" key="1">
    <citation type="submission" date="2025-08" db="UniProtKB">
        <authorList>
            <consortium name="Ensembl"/>
        </authorList>
    </citation>
    <scope>IDENTIFICATION</scope>
</reference>
<feature type="compositionally biased region" description="Polar residues" evidence="1">
    <location>
        <begin position="1"/>
        <end position="10"/>
    </location>
</feature>
<dbReference type="Proteomes" id="UP001108240">
    <property type="component" value="Unplaced"/>
</dbReference>
<proteinExistence type="predicted"/>
<evidence type="ECO:0000256" key="1">
    <source>
        <dbReference type="SAM" id="MobiDB-lite"/>
    </source>
</evidence>
<dbReference type="AlphaFoldDB" id="A0A9J7ZF51"/>
<sequence>MEVSNGSSFGIESILSHRPTSPCMSKGECRSPAELSPRSDLDSGCSSPPSPRRTSVEDAVQRHARALGLDSPLQISQQPRTVTSSFLIRDILADCKPLAACAPYSSTGQSAQDNEDCMDKLHSNSSSDSEYRERSGKGRQQLDWSSSRKQGITQLYKECSHHPIFTLKVWCLTSTRDQGCICTEGRPRLHHRSSGLWSRGSSCTVFRAAETQRLSQESYRDTRRDELIQPDKKLQPQERQGCAWTIPMYTEHTHAQ</sequence>
<evidence type="ECO:0000313" key="3">
    <source>
        <dbReference type="Proteomes" id="UP001108240"/>
    </source>
</evidence>
<organism evidence="2 3">
    <name type="scientific">Cyprinus carpio carpio</name>
    <dbReference type="NCBI Taxonomy" id="630221"/>
    <lineage>
        <taxon>Eukaryota</taxon>
        <taxon>Metazoa</taxon>
        <taxon>Chordata</taxon>
        <taxon>Craniata</taxon>
        <taxon>Vertebrata</taxon>
        <taxon>Euteleostomi</taxon>
        <taxon>Actinopterygii</taxon>
        <taxon>Neopterygii</taxon>
        <taxon>Teleostei</taxon>
        <taxon>Ostariophysi</taxon>
        <taxon>Cypriniformes</taxon>
        <taxon>Cyprinidae</taxon>
        <taxon>Cyprininae</taxon>
        <taxon>Cyprinus</taxon>
    </lineage>
</organism>
<accession>A0A9J7ZF51</accession>
<feature type="region of interest" description="Disordered" evidence="1">
    <location>
        <begin position="107"/>
        <end position="145"/>
    </location>
</feature>
<dbReference type="GeneTree" id="ENSGT00940000160428"/>
<feature type="compositionally biased region" description="Basic and acidic residues" evidence="1">
    <location>
        <begin position="27"/>
        <end position="41"/>
    </location>
</feature>
<protein>
    <submittedName>
        <fullName evidence="2">BarH-like homeobox 1a</fullName>
    </submittedName>
</protein>
<name>A0A9J7ZF51_CYPCA</name>
<reference evidence="2" key="2">
    <citation type="submission" date="2025-09" db="UniProtKB">
        <authorList>
            <consortium name="Ensembl"/>
        </authorList>
    </citation>
    <scope>IDENTIFICATION</scope>
</reference>
<keyword evidence="3" id="KW-1185">Reference proteome</keyword>
<evidence type="ECO:0000313" key="2">
    <source>
        <dbReference type="Ensembl" id="ENSCCRP00000130837.1"/>
    </source>
</evidence>